<dbReference type="SMART" id="SM00386">
    <property type="entry name" value="HAT"/>
    <property type="match status" value="5"/>
</dbReference>
<evidence type="ECO:0000313" key="12">
    <source>
        <dbReference type="EMBL" id="KZM93626.1"/>
    </source>
</evidence>
<evidence type="ECO:0000256" key="8">
    <source>
        <dbReference type="ARBA" id="ARBA00073619"/>
    </source>
</evidence>
<proteinExistence type="predicted"/>
<keyword evidence="5" id="KW-0677">Repeat</keyword>
<feature type="domain" description="S1 motif" evidence="11">
    <location>
        <begin position="1345"/>
        <end position="1414"/>
    </location>
</feature>
<keyword evidence="7" id="KW-0687">Ribonucleoprotein</keyword>
<dbReference type="Pfam" id="PF24685">
    <property type="entry name" value="OB_RRP5_4th"/>
    <property type="match status" value="1"/>
</dbReference>
<dbReference type="InterPro" id="IPR012340">
    <property type="entry name" value="NA-bd_OB-fold"/>
</dbReference>
<dbReference type="PANTHER" id="PTHR23270:SF10">
    <property type="entry name" value="PROTEIN RRP5 HOMOLOG"/>
    <property type="match status" value="1"/>
</dbReference>
<dbReference type="InterPro" id="IPR057300">
    <property type="entry name" value="OB_Rrp5"/>
</dbReference>
<feature type="domain" description="S1 motif" evidence="11">
    <location>
        <begin position="748"/>
        <end position="817"/>
    </location>
</feature>
<evidence type="ECO:0000256" key="1">
    <source>
        <dbReference type="ARBA" id="ARBA00004604"/>
    </source>
</evidence>
<keyword evidence="3" id="KW-0698">rRNA processing</keyword>
<feature type="domain" description="S1 motif" evidence="11">
    <location>
        <begin position="576"/>
        <end position="645"/>
    </location>
</feature>
<sequence length="1903" mass="212535">MAPPAKKFNNNKSDKAFKKPHNPSFKRNNDAVSKPAPLPLDDDVPDFPRGGGSSLTREERNGIREQVDAEFDSEVRDSKRRKNKVQSRSFGAEDDELGSLFGEGLTGKLPRFANKITLKNVSPGMKLWGVITEVNEKDIVIGLPGGLRGLVNSCEALDSFSDNKGRGEPERNILCSIYHTGQLVPCIVLKLDADKKDNGKQKLWLSLRLSLLYKNLTLDAIQDGMVLSAYVKSIEDHGYMLHFGLPSFTGFMSEEIQPGRRAIMHTGKLLQGVVKSVDRSRKVVYLCSDSDLMSKCLTRDIKGISIDHLVPGMMVNAHVKSTLENGILLSFLTYFSGTVDIFNLENPFCNSKWKEEYNQHKKVNARILFVDPSTRAVGLTLNPNLIHNKAPPALVNAGDIFDNSKVIRIDRGLGLLLEVPSLPVPTPAYVRVFDVSDKEIRQLEKSFKEGSHVRARVLGFRHLEGLATGVLKTSAFEGSVFTHSDVKPGMVVKGKVIVVDSFGAIVQLASGVKALCPLRHMSELDIAKPRKKFQVGAELIFRVLGCKSKRITVTHKKTLVKSKLEILCSYADATEGLITHGWITKIEKHGCFVRFYNGVQGFAPRSELGLDKGSEISSIYHVEEVVKCRVISSLPASRRINLSFIMISEDDVVKPGRLISGVVERVTPNSIIISSDVNGYMKGTLSTEHLADNQGLAAIMKLALKPGYQFDRLLVLDVESSSLILTAKHSLINSSDQLPLDVSQIRPHSVVHGYVCNIIETGCFVRFMGRLTGFAPKSKATDDWRVNLSTVFNIGQSVRSNILEINSETGRMTLSLKQLMCSSTDGSFIQEYFILEEKIAKLQSLNSNGSELKWVEEFSIGSLIEGEVQETKNIGAVIRFKNHDDVFGFITPYQLGGHSVEIGSIVKAVVLDISKMERLVDVSLKPDFVNRLKESTSSLKSQKKKRKREAHKDMELHQAVNAVVEIVLSIPEYNFALGYASVKDYNTQLLPPKHFVPGQSLSATVVALPSQSTAGRLLLLLNSISEQKETSSSKRAKKKLSYDVGTLVQAEITEIKSLELRVKFGPSLHGRVHITEANDDTVEDPFSNFKVGQMLTTKIVSKPKKLESSKKLSNWELSIKPSLLAVDTGAQITAEEFSYVIGQSVAGFVYKVDTDWVWLSITRDVRARLYVLDSACEPHELQEFQKRFHVGQALNGYILSTDKEKKILRVVMQPLVVPEKENGDVSNPTSREISAHLCEGQAVGGRIFKILPGIGGLLVQIDPHLYGKVHYTELTDDWVPDPLSGYREGQFVTCKVLEISRSVTGTTHIELSLRSSSAGMESQKPAEMGQPISKRVEKLEDIRPNEAVQGYVKNVTPKGCFIMLSRKFDARIIISNLSDGFVENPERQFPTGMLVNGKVISVEPLSMRIEVTLRTSNTPKASNKGIADSSSLSVGDIISGYIRGVASFGLFISIDQTNCVGLCHLSQLPEENSKDIEAKYRVGERVSAKILKVDKDRDRISLGMKDSDLSDDAHIQTPLNQMSDDASEENLMVEDEQIMSNDASVKAVILSEAESRASVLSKVESRASVLPLEVALDDAENSLVSSNADGQSLENVDNNDTMEQRNKLAKKKAKKERKREISAAEERLIEEDVPRTPDEFEKLIRNSPNNSFLWIKYMEFMISLSDVEKARSIAERALRTINIREESEKLNIWVAFFNLENEYGNPPEDAVAKIFQRALQYCDPKKVHLALLGMYERTERPEQQKLADELIEKMVKKFKHSCKVWLRRIQILLKQKQDGVQPLVSRALMSLPRHKHIKFISQAAILEFKGGVPDRGRSMFEGMLREYPKRTDLWSIYLDQEIRLGDMDVIRSLFERAISLSLPPKKMKFLFKKYLEYEKSLGHEERIEYVKRKAMEYVDSTSA</sequence>
<gene>
    <name evidence="12" type="ORF">DCAR_016871</name>
</gene>
<feature type="domain" description="S1 motif" evidence="11">
    <location>
        <begin position="1045"/>
        <end position="1120"/>
    </location>
</feature>
<evidence type="ECO:0000256" key="3">
    <source>
        <dbReference type="ARBA" id="ARBA00022552"/>
    </source>
</evidence>
<feature type="domain" description="S1 motif" evidence="11">
    <location>
        <begin position="398"/>
        <end position="472"/>
    </location>
</feature>
<dbReference type="CDD" id="cd05695">
    <property type="entry name" value="S1_Rrp5_repeat_hs3"/>
    <property type="match status" value="1"/>
</dbReference>
<dbReference type="Pfam" id="PF23231">
    <property type="entry name" value="HAT_Syf1_CNRKL1_C"/>
    <property type="match status" value="1"/>
</dbReference>
<dbReference type="GO" id="GO:0003723">
    <property type="term" value="F:RNA binding"/>
    <property type="evidence" value="ECO:0007669"/>
    <property type="project" value="TreeGrafter"/>
</dbReference>
<evidence type="ECO:0000256" key="7">
    <source>
        <dbReference type="ARBA" id="ARBA00023274"/>
    </source>
</evidence>
<dbReference type="InterPro" id="IPR045209">
    <property type="entry name" value="Rrp5"/>
</dbReference>
<dbReference type="FunFam" id="2.40.50.140:FF:000155">
    <property type="entry name" value="rRNA biogenesis protein RRP5"/>
    <property type="match status" value="1"/>
</dbReference>
<dbReference type="InterPro" id="IPR003107">
    <property type="entry name" value="HAT"/>
</dbReference>
<feature type="compositionally biased region" description="Basic and acidic residues" evidence="10">
    <location>
        <begin position="56"/>
        <end position="77"/>
    </location>
</feature>
<keyword evidence="4" id="KW-0597">Phosphoprotein</keyword>
<dbReference type="CDD" id="cd05703">
    <property type="entry name" value="S1_Rrp5_repeat_hs12_sc9"/>
    <property type="match status" value="1"/>
</dbReference>
<dbReference type="FunFam" id="2.40.50.140:FF:000103">
    <property type="entry name" value="protein RRP5 homolog"/>
    <property type="match status" value="2"/>
</dbReference>
<evidence type="ECO:0000256" key="6">
    <source>
        <dbReference type="ARBA" id="ARBA00023242"/>
    </source>
</evidence>
<feature type="domain" description="S1 motif" evidence="11">
    <location>
        <begin position="1240"/>
        <end position="1314"/>
    </location>
</feature>
<feature type="domain" description="S1 motif" evidence="11">
    <location>
        <begin position="312"/>
        <end position="382"/>
    </location>
</feature>
<comment type="subcellular location">
    <subcellularLocation>
        <location evidence="1">Nucleus</location>
        <location evidence="1">Nucleolus</location>
    </subcellularLocation>
</comment>
<name>A0A164XV91_DAUCS</name>
<dbReference type="InterPro" id="IPR057301">
    <property type="entry name" value="Rrp5_OB_4th"/>
</dbReference>
<evidence type="ECO:0000256" key="10">
    <source>
        <dbReference type="SAM" id="MobiDB-lite"/>
    </source>
</evidence>
<protein>
    <recommendedName>
        <fullName evidence="8">rRNA biogenesis protein RRP5</fullName>
    </recommendedName>
    <alternativeName>
        <fullName evidence="9">Ribosomal RNA-processing protein 5</fullName>
    </alternativeName>
</protein>
<dbReference type="STRING" id="79200.A0A164XV91"/>
<feature type="domain" description="S1 motif" evidence="11">
    <location>
        <begin position="124"/>
        <end position="208"/>
    </location>
</feature>
<evidence type="ECO:0000256" key="4">
    <source>
        <dbReference type="ARBA" id="ARBA00022553"/>
    </source>
</evidence>
<feature type="domain" description="S1 motif" evidence="11">
    <location>
        <begin position="1142"/>
        <end position="1213"/>
    </location>
</feature>
<dbReference type="FunFam" id="2.40.50.140:FF:000159">
    <property type="entry name" value="rRNA biogenesis protein rrp5"/>
    <property type="match status" value="1"/>
</dbReference>
<feature type="domain" description="S1 motif" evidence="11">
    <location>
        <begin position="489"/>
        <end position="556"/>
    </location>
</feature>
<dbReference type="SUPFAM" id="SSF48452">
    <property type="entry name" value="TPR-like"/>
    <property type="match status" value="1"/>
</dbReference>
<keyword evidence="2" id="KW-0690">Ribosome biogenesis</keyword>
<dbReference type="Pfam" id="PF24682">
    <property type="entry name" value="OB_RRP5"/>
    <property type="match status" value="1"/>
</dbReference>
<dbReference type="FunFam" id="1.25.40.10:FF:000065">
    <property type="entry name" value="Programmed cell death 11"/>
    <property type="match status" value="1"/>
</dbReference>
<feature type="domain" description="S1 motif" evidence="11">
    <location>
        <begin position="861"/>
        <end position="925"/>
    </location>
</feature>
<dbReference type="Gene3D" id="1.25.40.10">
    <property type="entry name" value="Tetratricopeptide repeat domain"/>
    <property type="match status" value="2"/>
</dbReference>
<dbReference type="InterPro" id="IPR055430">
    <property type="entry name" value="HAT_Syf1_CNRKL1_C"/>
</dbReference>
<evidence type="ECO:0000259" key="11">
    <source>
        <dbReference type="PROSITE" id="PS50126"/>
    </source>
</evidence>
<dbReference type="InterPro" id="IPR003029">
    <property type="entry name" value="S1_domain"/>
</dbReference>
<reference evidence="12" key="1">
    <citation type="journal article" date="2016" name="Nat. Genet.">
        <title>A high-quality carrot genome assembly provides new insights into carotenoid accumulation and asterid genome evolution.</title>
        <authorList>
            <person name="Iorizzo M."/>
            <person name="Ellison S."/>
            <person name="Senalik D."/>
            <person name="Zeng P."/>
            <person name="Satapoomin P."/>
            <person name="Huang J."/>
            <person name="Bowman M."/>
            <person name="Iovene M."/>
            <person name="Sanseverino W."/>
            <person name="Cavagnaro P."/>
            <person name="Yildiz M."/>
            <person name="Macko-Podgorni A."/>
            <person name="Moranska E."/>
            <person name="Grzebelus E."/>
            <person name="Grzebelus D."/>
            <person name="Ashrafi H."/>
            <person name="Zheng Z."/>
            <person name="Cheng S."/>
            <person name="Spooner D."/>
            <person name="Van Deynze A."/>
            <person name="Simon P."/>
        </authorList>
    </citation>
    <scope>NUCLEOTIDE SEQUENCE [LARGE SCALE GENOMIC DNA]</scope>
    <source>
        <tissue evidence="12">Leaf</tissue>
    </source>
</reference>
<feature type="domain" description="S1 motif" evidence="11">
    <location>
        <begin position="1435"/>
        <end position="1505"/>
    </location>
</feature>
<dbReference type="SMART" id="SM00316">
    <property type="entry name" value="S1"/>
    <property type="match status" value="13"/>
</dbReference>
<dbReference type="Pfam" id="PF00575">
    <property type="entry name" value="S1"/>
    <property type="match status" value="4"/>
</dbReference>
<dbReference type="PROSITE" id="PS50126">
    <property type="entry name" value="S1"/>
    <property type="match status" value="12"/>
</dbReference>
<evidence type="ECO:0000256" key="9">
    <source>
        <dbReference type="ARBA" id="ARBA00076674"/>
    </source>
</evidence>
<dbReference type="SUPFAM" id="SSF50249">
    <property type="entry name" value="Nucleic acid-binding proteins"/>
    <property type="match status" value="12"/>
</dbReference>
<organism evidence="12">
    <name type="scientific">Daucus carota subsp. sativus</name>
    <name type="common">Carrot</name>
    <dbReference type="NCBI Taxonomy" id="79200"/>
    <lineage>
        <taxon>Eukaryota</taxon>
        <taxon>Viridiplantae</taxon>
        <taxon>Streptophyta</taxon>
        <taxon>Embryophyta</taxon>
        <taxon>Tracheophyta</taxon>
        <taxon>Spermatophyta</taxon>
        <taxon>Magnoliopsida</taxon>
        <taxon>eudicotyledons</taxon>
        <taxon>Gunneridae</taxon>
        <taxon>Pentapetalae</taxon>
        <taxon>asterids</taxon>
        <taxon>campanulids</taxon>
        <taxon>Apiales</taxon>
        <taxon>Apiaceae</taxon>
        <taxon>Apioideae</taxon>
        <taxon>Scandiceae</taxon>
        <taxon>Daucinae</taxon>
        <taxon>Daucus</taxon>
        <taxon>Daucus sect. Daucus</taxon>
    </lineage>
</organism>
<dbReference type="OMA" id="GQYLRAY"/>
<dbReference type="InterPro" id="IPR011990">
    <property type="entry name" value="TPR-like_helical_dom_sf"/>
</dbReference>
<dbReference type="FunFam" id="2.40.50.140:FF:000179">
    <property type="entry name" value="rRNA biogenesis protein RRP5"/>
    <property type="match status" value="1"/>
</dbReference>
<evidence type="ECO:0000256" key="2">
    <source>
        <dbReference type="ARBA" id="ARBA00022517"/>
    </source>
</evidence>
<dbReference type="Gramene" id="KZM93626">
    <property type="protein sequence ID" value="KZM93626"/>
    <property type="gene ID" value="DCAR_016871"/>
</dbReference>
<dbReference type="Gene3D" id="2.40.50.140">
    <property type="entry name" value="Nucleic acid-binding proteins"/>
    <property type="match status" value="9"/>
</dbReference>
<dbReference type="PANTHER" id="PTHR23270">
    <property type="entry name" value="PROGRAMMED CELL DEATH PROTEIN 11 PRE-RRNA PROCESSING PROTEIN RRP5"/>
    <property type="match status" value="1"/>
</dbReference>
<dbReference type="EMBL" id="LNRQ01000005">
    <property type="protein sequence ID" value="KZM93626.1"/>
    <property type="molecule type" value="Genomic_DNA"/>
</dbReference>
<evidence type="ECO:0000256" key="5">
    <source>
        <dbReference type="ARBA" id="ARBA00022737"/>
    </source>
</evidence>
<feature type="region of interest" description="Disordered" evidence="10">
    <location>
        <begin position="1"/>
        <end position="88"/>
    </location>
</feature>
<comment type="caution">
    <text evidence="12">The sequence shown here is derived from an EMBL/GenBank/DDBJ whole genome shotgun (WGS) entry which is preliminary data.</text>
</comment>
<keyword evidence="6" id="KW-0539">Nucleus</keyword>
<dbReference type="GO" id="GO:0006364">
    <property type="term" value="P:rRNA processing"/>
    <property type="evidence" value="ECO:0007669"/>
    <property type="project" value="UniProtKB-KW"/>
</dbReference>
<accession>A0A164XV91</accession>
<dbReference type="GO" id="GO:0032040">
    <property type="term" value="C:small-subunit processome"/>
    <property type="evidence" value="ECO:0007669"/>
    <property type="project" value="TreeGrafter"/>
</dbReference>